<feature type="compositionally biased region" description="Basic and acidic residues" evidence="1">
    <location>
        <begin position="258"/>
        <end position="297"/>
    </location>
</feature>
<evidence type="ECO:0000256" key="1">
    <source>
        <dbReference type="SAM" id="MobiDB-lite"/>
    </source>
</evidence>
<keyword evidence="3" id="KW-1185">Reference proteome</keyword>
<proteinExistence type="predicted"/>
<reference evidence="2" key="2">
    <citation type="submission" date="2022-01" db="EMBL/GenBank/DDBJ databases">
        <authorList>
            <person name="Yamashiro T."/>
            <person name="Shiraishi A."/>
            <person name="Satake H."/>
            <person name="Nakayama K."/>
        </authorList>
    </citation>
    <scope>NUCLEOTIDE SEQUENCE</scope>
</reference>
<sequence>MKTTTKASKDDFILKKHSKGPGEGSGVIPEVPDGPSNNSESSSSESEDEERFLSADDEAIGGEQAMDEQAGKVPAEVSIPEPQVEKPGEQLLSSILTLSSTEYGNQFINDNPDVLLTNALKDPAKIKIQSMVDVPIHQEDPLVQRPPLSKKLEEKFDDDDVLKRLTRLERMVEAMSKINHTEAIEESVQANVMNEKNPINLFPSSSTSTNSLTEYELKSKLYDMMLKNQSFLQHDKHLELYNALISSIGVDEAISKGELDPRKRHHDDEQDPHADSEKEKMKKRRKDIEPSKQEKDQAGSSKKGKAPSKTSKTDKIMNVEELVKDVAMDAKDMTRDDAPPIQGNPQWFKQDAVVRPETHDPEWYKEPNAHDEPKQTWFNELVNADKNQVTFDDLMSFTVDFIKFNKHCLKKDKIIKADLEGPTFSCGKPEGGDRCSYDLSKPLPLQGPPGCTTIPVDFFSNKDLEYLKTGNTEKKYASSLTKLKAARYELEGLEEMILKL</sequence>
<feature type="compositionally biased region" description="Acidic residues" evidence="1">
    <location>
        <begin position="45"/>
        <end position="60"/>
    </location>
</feature>
<gene>
    <name evidence="2" type="ORF">Tco_0681137</name>
</gene>
<evidence type="ECO:0000313" key="3">
    <source>
        <dbReference type="Proteomes" id="UP001151760"/>
    </source>
</evidence>
<comment type="caution">
    <text evidence="2">The sequence shown here is derived from an EMBL/GenBank/DDBJ whole genome shotgun (WGS) entry which is preliminary data.</text>
</comment>
<organism evidence="2 3">
    <name type="scientific">Tanacetum coccineum</name>
    <dbReference type="NCBI Taxonomy" id="301880"/>
    <lineage>
        <taxon>Eukaryota</taxon>
        <taxon>Viridiplantae</taxon>
        <taxon>Streptophyta</taxon>
        <taxon>Embryophyta</taxon>
        <taxon>Tracheophyta</taxon>
        <taxon>Spermatophyta</taxon>
        <taxon>Magnoliopsida</taxon>
        <taxon>eudicotyledons</taxon>
        <taxon>Gunneridae</taxon>
        <taxon>Pentapetalae</taxon>
        <taxon>asterids</taxon>
        <taxon>campanulids</taxon>
        <taxon>Asterales</taxon>
        <taxon>Asteraceae</taxon>
        <taxon>Asteroideae</taxon>
        <taxon>Anthemideae</taxon>
        <taxon>Anthemidinae</taxon>
        <taxon>Tanacetum</taxon>
    </lineage>
</organism>
<dbReference type="Proteomes" id="UP001151760">
    <property type="component" value="Unassembled WGS sequence"/>
</dbReference>
<name>A0ABQ4XNT4_9ASTR</name>
<accession>A0ABQ4XNT4</accession>
<feature type="region of interest" description="Disordered" evidence="1">
    <location>
        <begin position="1"/>
        <end position="76"/>
    </location>
</feature>
<feature type="region of interest" description="Disordered" evidence="1">
    <location>
        <begin position="258"/>
        <end position="318"/>
    </location>
</feature>
<reference evidence="2" key="1">
    <citation type="journal article" date="2022" name="Int. J. Mol. Sci.">
        <title>Draft Genome of Tanacetum Coccineum: Genomic Comparison of Closely Related Tanacetum-Family Plants.</title>
        <authorList>
            <person name="Yamashiro T."/>
            <person name="Shiraishi A."/>
            <person name="Nakayama K."/>
            <person name="Satake H."/>
        </authorList>
    </citation>
    <scope>NUCLEOTIDE SEQUENCE</scope>
</reference>
<protein>
    <submittedName>
        <fullName evidence="2">Uncharacterized protein</fullName>
    </submittedName>
</protein>
<evidence type="ECO:0000313" key="2">
    <source>
        <dbReference type="EMBL" id="GJS66573.1"/>
    </source>
</evidence>
<dbReference type="EMBL" id="BQNB010009657">
    <property type="protein sequence ID" value="GJS66573.1"/>
    <property type="molecule type" value="Genomic_DNA"/>
</dbReference>